<dbReference type="EMBL" id="CP133612">
    <property type="protein sequence ID" value="WMV12438.1"/>
    <property type="molecule type" value="Genomic_DNA"/>
</dbReference>
<evidence type="ECO:0000313" key="1">
    <source>
        <dbReference type="EMBL" id="WMV12438.1"/>
    </source>
</evidence>
<evidence type="ECO:0000313" key="2">
    <source>
        <dbReference type="Proteomes" id="UP001234989"/>
    </source>
</evidence>
<dbReference type="PANTHER" id="PTHR11439">
    <property type="entry name" value="GAG-POL-RELATED RETROTRANSPOSON"/>
    <property type="match status" value="1"/>
</dbReference>
<proteinExistence type="predicted"/>
<sequence>MKFRDKFMQQPKRSHWEAAMRLVRYIKTNPGQGILLSNKKSLELEAFCDSDWAAYPNTRRSSAEAEYRSMAGVVVEVIWLVGVLKELNVNVATPVKLHCDSKAALQIAANPIFHERTKHIEIDCHFVRERIKSGMILSTYVNTNQQPTGILTKGLGAASHHMLLSKLGVFNVYSD</sequence>
<protein>
    <submittedName>
        <fullName evidence="1">Uncharacterized protein</fullName>
    </submittedName>
</protein>
<accession>A0AAF0PX55</accession>
<dbReference type="CDD" id="cd09272">
    <property type="entry name" value="RNase_HI_RT_Ty1"/>
    <property type="match status" value="1"/>
</dbReference>
<name>A0AAF0PX55_SOLVR</name>
<reference evidence="1" key="1">
    <citation type="submission" date="2023-08" db="EMBL/GenBank/DDBJ databases">
        <title>A de novo genome assembly of Solanum verrucosum Schlechtendal, a Mexican diploid species geographically isolated from the other diploid A-genome species in potato relatives.</title>
        <authorList>
            <person name="Hosaka K."/>
        </authorList>
    </citation>
    <scope>NUCLEOTIDE SEQUENCE</scope>
    <source>
        <tissue evidence="1">Young leaves</tissue>
    </source>
</reference>
<dbReference type="Proteomes" id="UP001234989">
    <property type="component" value="Chromosome 1"/>
</dbReference>
<keyword evidence="2" id="KW-1185">Reference proteome</keyword>
<dbReference type="PANTHER" id="PTHR11439:SF472">
    <property type="entry name" value="REVERSE TRANSCRIPTASE TY1_COPIA-TYPE DOMAIN-CONTAINING PROTEIN"/>
    <property type="match status" value="1"/>
</dbReference>
<gene>
    <name evidence="1" type="ORF">MTR67_005823</name>
</gene>
<dbReference type="AlphaFoldDB" id="A0AAF0PX55"/>
<organism evidence="1 2">
    <name type="scientific">Solanum verrucosum</name>
    <dbReference type="NCBI Taxonomy" id="315347"/>
    <lineage>
        <taxon>Eukaryota</taxon>
        <taxon>Viridiplantae</taxon>
        <taxon>Streptophyta</taxon>
        <taxon>Embryophyta</taxon>
        <taxon>Tracheophyta</taxon>
        <taxon>Spermatophyta</taxon>
        <taxon>Magnoliopsida</taxon>
        <taxon>eudicotyledons</taxon>
        <taxon>Gunneridae</taxon>
        <taxon>Pentapetalae</taxon>
        <taxon>asterids</taxon>
        <taxon>lamiids</taxon>
        <taxon>Solanales</taxon>
        <taxon>Solanaceae</taxon>
        <taxon>Solanoideae</taxon>
        <taxon>Solaneae</taxon>
        <taxon>Solanum</taxon>
    </lineage>
</organism>